<gene>
    <name evidence="1" type="ORF">QDS18_05470</name>
</gene>
<dbReference type="AlphaFoldDB" id="A0AAP4EA45"/>
<dbReference type="InterPro" id="IPR018755">
    <property type="entry name" value="Phage_Mu_Gp48"/>
</dbReference>
<reference evidence="1" key="1">
    <citation type="submission" date="2023-04" db="EMBL/GenBank/DDBJ databases">
        <title>Uncovering the Secrets of Slow-Growing Bacteria in Tropical Savanna Soil through Cultivation and Genomic Analysis.</title>
        <authorList>
            <person name="Goncalves O.S."/>
            <person name="Santana M.F."/>
        </authorList>
    </citation>
    <scope>NUCLEOTIDE SEQUENCE</scope>
    <source>
        <strain evidence="1">ANTI</strain>
    </source>
</reference>
<dbReference type="EMBL" id="JARVWT010000001">
    <property type="protein sequence ID" value="MDH2330306.1"/>
    <property type="molecule type" value="Genomic_DNA"/>
</dbReference>
<protein>
    <submittedName>
        <fullName evidence="1">YmfQ family protein</fullName>
    </submittedName>
</protein>
<sequence length="224" mass="25105">MSNNGTNSFEDLLNNPDQEKRANRIDNFVNRVTIAGDTVGQMSSERGRELLSYLPAYYETSRVMRSDMDAKGSELDALYLAMDATVGQFFVRTATWGLERWEMELGIETDPTKPLDQRRAVVESKLRGAGTFSGRLVKNVAEAYDGGTVDVTFHPAEWGFTVKFMDTIGIPPNVEDLKAAIEEIKPAHMAVEYKLRYLTIAEVESMTLYENEHTTQDRYLGGGA</sequence>
<comment type="caution">
    <text evidence="1">The sequence shown here is derived from an EMBL/GenBank/DDBJ whole genome shotgun (WGS) entry which is preliminary data.</text>
</comment>
<dbReference type="Proteomes" id="UP001229409">
    <property type="component" value="Unassembled WGS sequence"/>
</dbReference>
<name>A0AAP4EA45_PAEPO</name>
<proteinExistence type="predicted"/>
<evidence type="ECO:0000313" key="2">
    <source>
        <dbReference type="Proteomes" id="UP001229409"/>
    </source>
</evidence>
<dbReference type="Pfam" id="PF10076">
    <property type="entry name" value="Phage_Mu_Gp48"/>
    <property type="match status" value="1"/>
</dbReference>
<evidence type="ECO:0000313" key="1">
    <source>
        <dbReference type="EMBL" id="MDH2330306.1"/>
    </source>
</evidence>
<dbReference type="RefSeq" id="WP_279831937.1">
    <property type="nucleotide sequence ID" value="NZ_JARVWT010000001.1"/>
</dbReference>
<accession>A0AAP4EA45</accession>
<organism evidence="1 2">
    <name type="scientific">Paenibacillus polymyxa</name>
    <name type="common">Bacillus polymyxa</name>
    <dbReference type="NCBI Taxonomy" id="1406"/>
    <lineage>
        <taxon>Bacteria</taxon>
        <taxon>Bacillati</taxon>
        <taxon>Bacillota</taxon>
        <taxon>Bacilli</taxon>
        <taxon>Bacillales</taxon>
        <taxon>Paenibacillaceae</taxon>
        <taxon>Paenibacillus</taxon>
    </lineage>
</organism>